<evidence type="ECO:0000313" key="1">
    <source>
        <dbReference type="EMBL" id="MRX52720.1"/>
    </source>
</evidence>
<organism evidence="1 2">
    <name type="scientific">Metabacillus idriensis</name>
    <dbReference type="NCBI Taxonomy" id="324768"/>
    <lineage>
        <taxon>Bacteria</taxon>
        <taxon>Bacillati</taxon>
        <taxon>Bacillota</taxon>
        <taxon>Bacilli</taxon>
        <taxon>Bacillales</taxon>
        <taxon>Bacillaceae</taxon>
        <taxon>Metabacillus</taxon>
    </lineage>
</organism>
<dbReference type="SUPFAM" id="SSF53474">
    <property type="entry name" value="alpha/beta-Hydrolases"/>
    <property type="match status" value="1"/>
</dbReference>
<dbReference type="RefSeq" id="WP_154318297.1">
    <property type="nucleotide sequence ID" value="NZ_CAJGAA010000001.1"/>
</dbReference>
<sequence length="243" mass="28614">MGITKRLFQLESEWNIIHYPYKPNGFGVFIFGDKTHFVDGETSFWQQHYGRNLLLSILLDAGYTVFTSNLYGANWGSPKALSLAQKIYHIIMKKEILNERVHILCEGMGALIAKEFMKLSNEKIRSVAMFNPCLNLQAHLEKERENMFFYKRLIKEIAHAYEMDSKKVKDHLFQTSFDSTSIPVHIWQRMNSITYPYQDHSKIYEDFRSKEGSPIDLTFHLADNQYRLNHSVVKFFKENEKNL</sequence>
<dbReference type="Gene3D" id="3.40.50.1820">
    <property type="entry name" value="alpha/beta hydrolase"/>
    <property type="match status" value="1"/>
</dbReference>
<dbReference type="Proteomes" id="UP000441585">
    <property type="component" value="Unassembled WGS sequence"/>
</dbReference>
<evidence type="ECO:0000313" key="2">
    <source>
        <dbReference type="Proteomes" id="UP000441585"/>
    </source>
</evidence>
<evidence type="ECO:0008006" key="3">
    <source>
        <dbReference type="Google" id="ProtNLM"/>
    </source>
</evidence>
<gene>
    <name evidence="1" type="ORF">GJU41_01940</name>
</gene>
<name>A0A6I2M3R3_9BACI</name>
<dbReference type="InterPro" id="IPR029058">
    <property type="entry name" value="AB_hydrolase_fold"/>
</dbReference>
<comment type="caution">
    <text evidence="1">The sequence shown here is derived from an EMBL/GenBank/DDBJ whole genome shotgun (WGS) entry which is preliminary data.</text>
</comment>
<accession>A0A6I2M3R3</accession>
<reference evidence="1 2" key="1">
    <citation type="submission" date="2019-11" db="EMBL/GenBank/DDBJ databases">
        <title>Bacillus idriensis genome.</title>
        <authorList>
            <person name="Konopka E.N."/>
            <person name="Newman J.D."/>
        </authorList>
    </citation>
    <scope>NUCLEOTIDE SEQUENCE [LARGE SCALE GENOMIC DNA]</scope>
    <source>
        <strain evidence="1 2">DSM 19097</strain>
    </source>
</reference>
<dbReference type="AlphaFoldDB" id="A0A6I2M3R3"/>
<dbReference type="EMBL" id="WKKF01000001">
    <property type="protein sequence ID" value="MRX52720.1"/>
    <property type="molecule type" value="Genomic_DNA"/>
</dbReference>
<keyword evidence="2" id="KW-1185">Reference proteome</keyword>
<proteinExistence type="predicted"/>
<protein>
    <recommendedName>
        <fullName evidence="3">Hydrolase</fullName>
    </recommendedName>
</protein>